<dbReference type="PANTHER" id="PTHR23346">
    <property type="entry name" value="TRANSLATIONAL ACTIVATOR GCN1-RELATED"/>
    <property type="match status" value="1"/>
</dbReference>
<dbReference type="PANTHER" id="PTHR23346:SF19">
    <property type="entry name" value="PROTEASOME ADAPTER AND SCAFFOLD PROTEIN ECM29"/>
    <property type="match status" value="1"/>
</dbReference>
<evidence type="ECO:0008006" key="5">
    <source>
        <dbReference type="Google" id="ProtNLM"/>
    </source>
</evidence>
<feature type="region of interest" description="Disordered" evidence="2">
    <location>
        <begin position="440"/>
        <end position="486"/>
    </location>
</feature>
<dbReference type="Proteomes" id="UP001491310">
    <property type="component" value="Unassembled WGS sequence"/>
</dbReference>
<comment type="caution">
    <text evidence="3">The sequence shown here is derived from an EMBL/GenBank/DDBJ whole genome shotgun (WGS) entry which is preliminary data.</text>
</comment>
<feature type="region of interest" description="Disordered" evidence="2">
    <location>
        <begin position="106"/>
        <end position="125"/>
    </location>
</feature>
<protein>
    <recommendedName>
        <fullName evidence="5">ARM repeat-containing protein</fullName>
    </recommendedName>
</protein>
<accession>A0ABR2Z204</accession>
<dbReference type="SUPFAM" id="SSF48371">
    <property type="entry name" value="ARM repeat"/>
    <property type="match status" value="1"/>
</dbReference>
<proteinExistence type="predicted"/>
<feature type="region of interest" description="Disordered" evidence="2">
    <location>
        <begin position="684"/>
        <end position="723"/>
    </location>
</feature>
<organism evidence="3 4">
    <name type="scientific">Coccomyxa subellipsoidea</name>
    <dbReference type="NCBI Taxonomy" id="248742"/>
    <lineage>
        <taxon>Eukaryota</taxon>
        <taxon>Viridiplantae</taxon>
        <taxon>Chlorophyta</taxon>
        <taxon>core chlorophytes</taxon>
        <taxon>Trebouxiophyceae</taxon>
        <taxon>Trebouxiophyceae incertae sedis</taxon>
        <taxon>Coccomyxaceae</taxon>
        <taxon>Coccomyxa</taxon>
    </lineage>
</organism>
<sequence>MHAFDASHVDQTVIPSCTVLTRCGPRINGSMEDKDSDHCLRTLLLAQALQLVKSDHWTHCLAAVNIGKAVLIAGDAQGTEGTAVWERTRDSVLGSIERNWDRDVEASAAEQDVANSPSTRGGSNGGSFVTDLLGTSYSFQAPGTGDMRHGTEGWRCLETSFKALQKIMEGCGAAFQPHVTPELRRLLFRALLHPNRFVRETGYHITATLCTLCAGPQLEAFAPEVAERLQDGLSENWSQVRYAACVAVRAFMLSLGDARTAFYPMLLPHLCFNRHDVAEGVASYSQESWRLVMGSEGRAWVAKCMPQVMEFYSRCARTNNHTVREAACTCISELASKIDPDAVRPHVPAMLRTLITCLRDDSWPVRDRALLAAGQCTVAFPAECADALPELYRLLMSHLDDNIYSVREDAAIALGDVVRAYRQDALDRLLPWLREALPKAKEQPADTAHSSPSNSAPSQTTAAAASASDRPHEDRPSPRGGIALLRGVPAPVGGARRISAELPVPEDGGLFHGGPLTNRKKDTGGVDYSCGCMDYGFRRPKEPWEASDGAIYLLRELAQVAPETGPEFLPVLAEVASVTHFSHCRNLQETVWNELPAIAAGLGKRVFKRHMDALLEPMFASLASDHQLCRAAAGKCAGRLRDFVGPGIWAGHLTDDQAAAMARSPDVPAPAGAFSKVGPARPFQATGPQAGMAPTRAPWASASIPPLERPAVKPGFGAQFPGR</sequence>
<feature type="compositionally biased region" description="Low complexity" evidence="2">
    <location>
        <begin position="447"/>
        <end position="468"/>
    </location>
</feature>
<evidence type="ECO:0000313" key="4">
    <source>
        <dbReference type="Proteomes" id="UP001491310"/>
    </source>
</evidence>
<keyword evidence="1" id="KW-0677">Repeat</keyword>
<reference evidence="3 4" key="1">
    <citation type="journal article" date="2024" name="Nat. Commun.">
        <title>Phylogenomics reveals the evolutionary origins of lichenization in chlorophyte algae.</title>
        <authorList>
            <person name="Puginier C."/>
            <person name="Libourel C."/>
            <person name="Otte J."/>
            <person name="Skaloud P."/>
            <person name="Haon M."/>
            <person name="Grisel S."/>
            <person name="Petersen M."/>
            <person name="Berrin J.G."/>
            <person name="Delaux P.M."/>
            <person name="Dal Grande F."/>
            <person name="Keller J."/>
        </authorList>
    </citation>
    <scope>NUCLEOTIDE SEQUENCE [LARGE SCALE GENOMIC DNA]</scope>
    <source>
        <strain evidence="3 4">SAG 216-7</strain>
    </source>
</reference>
<name>A0ABR2Z204_9CHLO</name>
<evidence type="ECO:0000313" key="3">
    <source>
        <dbReference type="EMBL" id="KAK9917751.1"/>
    </source>
</evidence>
<evidence type="ECO:0000256" key="1">
    <source>
        <dbReference type="ARBA" id="ARBA00022737"/>
    </source>
</evidence>
<dbReference type="InterPro" id="IPR011989">
    <property type="entry name" value="ARM-like"/>
</dbReference>
<dbReference type="EMBL" id="JALJOT010000002">
    <property type="protein sequence ID" value="KAK9917751.1"/>
    <property type="molecule type" value="Genomic_DNA"/>
</dbReference>
<keyword evidence="4" id="KW-1185">Reference proteome</keyword>
<dbReference type="InterPro" id="IPR016024">
    <property type="entry name" value="ARM-type_fold"/>
</dbReference>
<dbReference type="Gene3D" id="1.25.10.10">
    <property type="entry name" value="Leucine-rich Repeat Variant"/>
    <property type="match status" value="1"/>
</dbReference>
<gene>
    <name evidence="3" type="ORF">WJX75_007815</name>
</gene>
<evidence type="ECO:0000256" key="2">
    <source>
        <dbReference type="SAM" id="MobiDB-lite"/>
    </source>
</evidence>